<feature type="region of interest" description="Disordered" evidence="1">
    <location>
        <begin position="122"/>
        <end position="141"/>
    </location>
</feature>
<proteinExistence type="predicted"/>
<dbReference type="Proteomes" id="UP000467841">
    <property type="component" value="Unassembled WGS sequence"/>
</dbReference>
<dbReference type="EMBL" id="CACVBM020001124">
    <property type="protein sequence ID" value="CAA7032612.1"/>
    <property type="molecule type" value="Genomic_DNA"/>
</dbReference>
<protein>
    <submittedName>
        <fullName evidence="2">Uncharacterized protein</fullName>
    </submittedName>
</protein>
<feature type="region of interest" description="Disordered" evidence="1">
    <location>
        <begin position="96"/>
        <end position="116"/>
    </location>
</feature>
<reference evidence="2" key="1">
    <citation type="submission" date="2020-01" db="EMBL/GenBank/DDBJ databases">
        <authorList>
            <person name="Mishra B."/>
        </authorList>
    </citation>
    <scope>NUCLEOTIDE SEQUENCE [LARGE SCALE GENOMIC DNA]</scope>
</reference>
<name>A0A6D2IQ84_9BRAS</name>
<sequence>MAPEIIFKGLDCEIKNTITSQRYKPRYSGLMSIWLRYWWWNTGTFWTVCRTCKTQSSSFRFDSIRQATDGRKKIRDGNGVYGGEYDSFEWSNVYTGTKNPTHAPQSGPRKDEVVRREYTKRAPGVSLANAPKRRKGMENGVAGSVAGSNVAGGFSAKSNTVKEFSEEDLKNVLQKKVKPLVRRKLQELCMAVPETAIDAHGRRMETEI</sequence>
<comment type="caution">
    <text evidence="2">The sequence shown here is derived from an EMBL/GenBank/DDBJ whole genome shotgun (WGS) entry which is preliminary data.</text>
</comment>
<keyword evidence="3" id="KW-1185">Reference proteome</keyword>
<evidence type="ECO:0000313" key="2">
    <source>
        <dbReference type="EMBL" id="CAA7032612.1"/>
    </source>
</evidence>
<evidence type="ECO:0000313" key="3">
    <source>
        <dbReference type="Proteomes" id="UP000467841"/>
    </source>
</evidence>
<dbReference type="AlphaFoldDB" id="A0A6D2IQ84"/>
<gene>
    <name evidence="2" type="ORF">MERR_LOCUS19847</name>
</gene>
<evidence type="ECO:0000256" key="1">
    <source>
        <dbReference type="SAM" id="MobiDB-lite"/>
    </source>
</evidence>
<organism evidence="2 3">
    <name type="scientific">Microthlaspi erraticum</name>
    <dbReference type="NCBI Taxonomy" id="1685480"/>
    <lineage>
        <taxon>Eukaryota</taxon>
        <taxon>Viridiplantae</taxon>
        <taxon>Streptophyta</taxon>
        <taxon>Embryophyta</taxon>
        <taxon>Tracheophyta</taxon>
        <taxon>Spermatophyta</taxon>
        <taxon>Magnoliopsida</taxon>
        <taxon>eudicotyledons</taxon>
        <taxon>Gunneridae</taxon>
        <taxon>Pentapetalae</taxon>
        <taxon>rosids</taxon>
        <taxon>malvids</taxon>
        <taxon>Brassicales</taxon>
        <taxon>Brassicaceae</taxon>
        <taxon>Coluteocarpeae</taxon>
        <taxon>Microthlaspi</taxon>
    </lineage>
</organism>
<accession>A0A6D2IQ84</accession>